<comment type="similarity">
    <text evidence="1">Belongs to the universal stress protein A family.</text>
</comment>
<accession>A0AAW9RNT3</accession>
<dbReference type="AlphaFoldDB" id="A0AAW9RNT3"/>
<protein>
    <submittedName>
        <fullName evidence="3">Universal stress protein</fullName>
    </submittedName>
</protein>
<evidence type="ECO:0000256" key="1">
    <source>
        <dbReference type="ARBA" id="ARBA00008791"/>
    </source>
</evidence>
<dbReference type="Pfam" id="PF00582">
    <property type="entry name" value="Usp"/>
    <property type="match status" value="1"/>
</dbReference>
<dbReference type="PANTHER" id="PTHR46268:SF6">
    <property type="entry name" value="UNIVERSAL STRESS PROTEIN UP12"/>
    <property type="match status" value="1"/>
</dbReference>
<evidence type="ECO:0000313" key="4">
    <source>
        <dbReference type="Proteomes" id="UP001359886"/>
    </source>
</evidence>
<comment type="caution">
    <text evidence="3">The sequence shown here is derived from an EMBL/GenBank/DDBJ whole genome shotgun (WGS) entry which is preliminary data.</text>
</comment>
<gene>
    <name evidence="3" type="ORF">V3330_19045</name>
</gene>
<reference evidence="3 4" key="1">
    <citation type="submission" date="2024-02" db="EMBL/GenBank/DDBJ databases">
        <title>A novel Wenzhouxiangellaceae bacterium, isolated from coastal sediments.</title>
        <authorList>
            <person name="Du Z.-J."/>
            <person name="Ye Y.-Q."/>
            <person name="Zhang X.-Y."/>
        </authorList>
    </citation>
    <scope>NUCLEOTIDE SEQUENCE [LARGE SCALE GENOMIC DNA]</scope>
    <source>
        <strain evidence="3 4">CH-27</strain>
    </source>
</reference>
<proteinExistence type="inferred from homology"/>
<evidence type="ECO:0000259" key="2">
    <source>
        <dbReference type="Pfam" id="PF00582"/>
    </source>
</evidence>
<dbReference type="Gene3D" id="3.40.50.620">
    <property type="entry name" value="HUPs"/>
    <property type="match status" value="1"/>
</dbReference>
<dbReference type="RefSeq" id="WP_354697060.1">
    <property type="nucleotide sequence ID" value="NZ_JAZHOG010000018.1"/>
</dbReference>
<evidence type="ECO:0000313" key="3">
    <source>
        <dbReference type="EMBL" id="MEJ8569733.1"/>
    </source>
</evidence>
<dbReference type="PANTHER" id="PTHR46268">
    <property type="entry name" value="STRESS RESPONSE PROTEIN NHAX"/>
    <property type="match status" value="1"/>
</dbReference>
<organism evidence="3 4">
    <name type="scientific">Elongatibacter sediminis</name>
    <dbReference type="NCBI Taxonomy" id="3119006"/>
    <lineage>
        <taxon>Bacteria</taxon>
        <taxon>Pseudomonadati</taxon>
        <taxon>Pseudomonadota</taxon>
        <taxon>Gammaproteobacteria</taxon>
        <taxon>Chromatiales</taxon>
        <taxon>Wenzhouxiangellaceae</taxon>
        <taxon>Elongatibacter</taxon>
    </lineage>
</organism>
<dbReference type="SUPFAM" id="SSF52402">
    <property type="entry name" value="Adenine nucleotide alpha hydrolases-like"/>
    <property type="match status" value="1"/>
</dbReference>
<dbReference type="InterPro" id="IPR006016">
    <property type="entry name" value="UspA"/>
</dbReference>
<keyword evidence="4" id="KW-1185">Reference proteome</keyword>
<dbReference type="PRINTS" id="PR01438">
    <property type="entry name" value="UNVRSLSTRESS"/>
</dbReference>
<dbReference type="InterPro" id="IPR014729">
    <property type="entry name" value="Rossmann-like_a/b/a_fold"/>
</dbReference>
<dbReference type="Proteomes" id="UP001359886">
    <property type="component" value="Unassembled WGS sequence"/>
</dbReference>
<name>A0AAW9RNT3_9GAMM</name>
<dbReference type="InterPro" id="IPR006015">
    <property type="entry name" value="Universal_stress_UspA"/>
</dbReference>
<dbReference type="CDD" id="cd00293">
    <property type="entry name" value="USP-like"/>
    <property type="match status" value="1"/>
</dbReference>
<feature type="domain" description="UspA" evidence="2">
    <location>
        <begin position="3"/>
        <end position="144"/>
    </location>
</feature>
<dbReference type="EMBL" id="JAZHOG010000018">
    <property type="protein sequence ID" value="MEJ8569733.1"/>
    <property type="molecule type" value="Genomic_DNA"/>
</dbReference>
<sequence length="144" mass="15716">MDQKLLVGIDCSNCGQRALDYAVAWARTADVPVVVVHVIEWSPYSFNTPMENEARHKRREAELDRAHSEIVDSVVDRLRDQGIDAKGLVRHGHPAHTLNDLANEAGATNIVVGRTGTSRIKSQLFGSVPSTLVQIADVPVTVVP</sequence>